<evidence type="ECO:0000256" key="1">
    <source>
        <dbReference type="ARBA" id="ARBA00010088"/>
    </source>
</evidence>
<reference evidence="5" key="1">
    <citation type="submission" date="2024-05" db="EMBL/GenBank/DDBJ databases">
        <title>30 novel species of actinomycetes from the DSMZ collection.</title>
        <authorList>
            <person name="Nouioui I."/>
        </authorList>
    </citation>
    <scope>NUCLEOTIDE SEQUENCE</scope>
    <source>
        <strain evidence="5">DSM 3412</strain>
    </source>
</reference>
<dbReference type="PANTHER" id="PTHR21661">
    <property type="entry name" value="EPOXIDE HYDROLASE 1-RELATED"/>
    <property type="match status" value="1"/>
</dbReference>
<evidence type="ECO:0000313" key="6">
    <source>
        <dbReference type="Proteomes" id="UP001180737"/>
    </source>
</evidence>
<evidence type="ECO:0000256" key="2">
    <source>
        <dbReference type="ARBA" id="ARBA00022797"/>
    </source>
</evidence>
<keyword evidence="6" id="KW-1185">Reference proteome</keyword>
<feature type="domain" description="Epoxide hydrolase N-terminal" evidence="4">
    <location>
        <begin position="4"/>
        <end position="108"/>
    </location>
</feature>
<dbReference type="InterPro" id="IPR029058">
    <property type="entry name" value="AB_hydrolase_fold"/>
</dbReference>
<evidence type="ECO:0000259" key="4">
    <source>
        <dbReference type="Pfam" id="PF06441"/>
    </source>
</evidence>
<sequence>MTAITPFRIDIPQSQLDDLHDRLDRTRWPNELPGVGWEYGIPLDYVKELAHYWRHSYDWRVHETRLNSFPQFTTEIDGQNVHFLHVRSVNPDALPLITTHGWPGSLVELLDIIEPLSEAFHVVVPSIPGYGFSGPTRETGWNVERVARAWAQLMSRLGYTRYGAHGSDWGSSITRELGRLDAEHVVGVHVTMIGAPPPPEAAPFTDEEQARLKHGERYQRELFGYAAVQSTRPQTLAFALHDSPVGQLAWIVEKFKDWTDSVDAPEDAVDRDQMLTDVMVYWLTGTAASSARLYRESAASWGRQPEPSTTPTGVAVFPKDLSLTIRRFAEATNTITHWSEFDRGGHFPAMEQPDLLVADIRGFFQSLPGTSRSSSRP</sequence>
<keyword evidence="2" id="KW-0058">Aromatic hydrocarbons catabolism</keyword>
<dbReference type="Gene3D" id="3.40.50.1820">
    <property type="entry name" value="alpha/beta hydrolase"/>
    <property type="match status" value="1"/>
</dbReference>
<dbReference type="PIRSF" id="PIRSF001112">
    <property type="entry name" value="Epoxide_hydrolase"/>
    <property type="match status" value="1"/>
</dbReference>
<dbReference type="EMBL" id="JAVRFJ010000010">
    <property type="protein sequence ID" value="MDT0568457.1"/>
    <property type="molecule type" value="Genomic_DNA"/>
</dbReference>
<name>A0ABU2YZ45_9ACTN</name>
<dbReference type="InterPro" id="IPR016292">
    <property type="entry name" value="Epoxide_hydrolase"/>
</dbReference>
<dbReference type="SUPFAM" id="SSF53474">
    <property type="entry name" value="alpha/beta-Hydrolases"/>
    <property type="match status" value="1"/>
</dbReference>
<proteinExistence type="inferred from homology"/>
<accession>A0ABU2YZ45</accession>
<gene>
    <name evidence="5" type="ORF">RM704_13410</name>
</gene>
<dbReference type="Proteomes" id="UP001180737">
    <property type="component" value="Unassembled WGS sequence"/>
</dbReference>
<comment type="caution">
    <text evidence="5">The sequence shown here is derived from an EMBL/GenBank/DDBJ whole genome shotgun (WGS) entry which is preliminary data.</text>
</comment>
<dbReference type="PRINTS" id="PR00412">
    <property type="entry name" value="EPOXHYDRLASE"/>
</dbReference>
<dbReference type="Pfam" id="PF06441">
    <property type="entry name" value="EHN"/>
    <property type="match status" value="1"/>
</dbReference>
<evidence type="ECO:0000313" key="5">
    <source>
        <dbReference type="EMBL" id="MDT0568457.1"/>
    </source>
</evidence>
<dbReference type="PANTHER" id="PTHR21661:SF35">
    <property type="entry name" value="EPOXIDE HYDROLASE"/>
    <property type="match status" value="1"/>
</dbReference>
<dbReference type="GO" id="GO:0016787">
    <property type="term" value="F:hydrolase activity"/>
    <property type="evidence" value="ECO:0007669"/>
    <property type="project" value="UniProtKB-KW"/>
</dbReference>
<protein>
    <submittedName>
        <fullName evidence="5">Epoxide hydrolase</fullName>
    </submittedName>
</protein>
<dbReference type="RefSeq" id="WP_033531067.1">
    <property type="nucleotide sequence ID" value="NZ_JAVRFJ010000010.1"/>
</dbReference>
<keyword evidence="3 5" id="KW-0378">Hydrolase</keyword>
<dbReference type="InterPro" id="IPR000639">
    <property type="entry name" value="Epox_hydrolase-like"/>
</dbReference>
<dbReference type="InterPro" id="IPR010497">
    <property type="entry name" value="Epoxide_hydro_N"/>
</dbReference>
<comment type="similarity">
    <text evidence="1">Belongs to the peptidase S33 family.</text>
</comment>
<organism evidence="5 6">
    <name type="scientific">Streptomyces gottesmaniae</name>
    <dbReference type="NCBI Taxonomy" id="3075518"/>
    <lineage>
        <taxon>Bacteria</taxon>
        <taxon>Bacillati</taxon>
        <taxon>Actinomycetota</taxon>
        <taxon>Actinomycetes</taxon>
        <taxon>Kitasatosporales</taxon>
        <taxon>Streptomycetaceae</taxon>
        <taxon>Streptomyces</taxon>
    </lineage>
</organism>
<evidence type="ECO:0000256" key="3">
    <source>
        <dbReference type="ARBA" id="ARBA00022801"/>
    </source>
</evidence>